<dbReference type="EC" id="2.7.13.3" evidence="2"/>
<dbReference type="Gene3D" id="3.30.450.40">
    <property type="match status" value="2"/>
</dbReference>
<dbReference type="SMART" id="SM00448">
    <property type="entry name" value="REC"/>
    <property type="match status" value="2"/>
</dbReference>
<dbReference type="InterPro" id="IPR000700">
    <property type="entry name" value="PAS-assoc_C"/>
</dbReference>
<dbReference type="InterPro" id="IPR005467">
    <property type="entry name" value="His_kinase_dom"/>
</dbReference>
<dbReference type="FunFam" id="3.30.565.10:FF:000006">
    <property type="entry name" value="Sensor histidine kinase WalK"/>
    <property type="match status" value="2"/>
</dbReference>
<keyword evidence="8" id="KW-0902">Two-component regulatory system</keyword>
<evidence type="ECO:0000256" key="2">
    <source>
        <dbReference type="ARBA" id="ARBA00012438"/>
    </source>
</evidence>
<dbReference type="CDD" id="cd16922">
    <property type="entry name" value="HATPase_EvgS-ArcB-TorS-like"/>
    <property type="match status" value="2"/>
</dbReference>
<feature type="modified residue" description="4-aspartylphosphate" evidence="9">
    <location>
        <position position="664"/>
    </location>
</feature>
<dbReference type="GO" id="GO:0000155">
    <property type="term" value="F:phosphorelay sensor kinase activity"/>
    <property type="evidence" value="ECO:0007669"/>
    <property type="project" value="InterPro"/>
</dbReference>
<keyword evidence="10" id="KW-0175">Coiled coil</keyword>
<protein>
    <recommendedName>
        <fullName evidence="2">histidine kinase</fullName>
        <ecNumber evidence="2">2.7.13.3</ecNumber>
    </recommendedName>
</protein>
<dbReference type="PANTHER" id="PTHR43547">
    <property type="entry name" value="TWO-COMPONENT HISTIDINE KINASE"/>
    <property type="match status" value="1"/>
</dbReference>
<dbReference type="Gene3D" id="3.30.565.10">
    <property type="entry name" value="Histidine kinase-like ATPase, C-terminal domain"/>
    <property type="match status" value="4"/>
</dbReference>
<dbReference type="SMART" id="SM00387">
    <property type="entry name" value="HATPase_c"/>
    <property type="match status" value="4"/>
</dbReference>
<feature type="domain" description="Histidine kinase" evidence="11">
    <location>
        <begin position="341"/>
        <end position="559"/>
    </location>
</feature>
<feature type="domain" description="PAC" evidence="13">
    <location>
        <begin position="1117"/>
        <end position="1170"/>
    </location>
</feature>
<feature type="domain" description="Histidine kinase" evidence="11">
    <location>
        <begin position="1771"/>
        <end position="1986"/>
    </location>
</feature>
<dbReference type="PROSITE" id="PS50109">
    <property type="entry name" value="HIS_KIN"/>
    <property type="match status" value="4"/>
</dbReference>
<evidence type="ECO:0000256" key="1">
    <source>
        <dbReference type="ARBA" id="ARBA00000085"/>
    </source>
</evidence>
<feature type="domain" description="Histidine kinase" evidence="11">
    <location>
        <begin position="1358"/>
        <end position="1573"/>
    </location>
</feature>
<evidence type="ECO:0000256" key="5">
    <source>
        <dbReference type="ARBA" id="ARBA00022741"/>
    </source>
</evidence>
<dbReference type="CDD" id="cd17574">
    <property type="entry name" value="REC_OmpR"/>
    <property type="match status" value="2"/>
</dbReference>
<evidence type="ECO:0000256" key="10">
    <source>
        <dbReference type="SAM" id="Coils"/>
    </source>
</evidence>
<evidence type="ECO:0000256" key="9">
    <source>
        <dbReference type="PROSITE-ProRule" id="PRU00169"/>
    </source>
</evidence>
<evidence type="ECO:0000256" key="7">
    <source>
        <dbReference type="ARBA" id="ARBA00022840"/>
    </source>
</evidence>
<dbReference type="GO" id="GO:0005524">
    <property type="term" value="F:ATP binding"/>
    <property type="evidence" value="ECO:0007669"/>
    <property type="project" value="UniProtKB-KW"/>
</dbReference>
<dbReference type="SUPFAM" id="SSF55781">
    <property type="entry name" value="GAF domain-like"/>
    <property type="match status" value="2"/>
</dbReference>
<evidence type="ECO:0000256" key="6">
    <source>
        <dbReference type="ARBA" id="ARBA00022777"/>
    </source>
</evidence>
<evidence type="ECO:0000313" key="14">
    <source>
        <dbReference type="EMBL" id="NMO14342.1"/>
    </source>
</evidence>
<dbReference type="InterPro" id="IPR003661">
    <property type="entry name" value="HisK_dim/P_dom"/>
</dbReference>
<dbReference type="InterPro" id="IPR029016">
    <property type="entry name" value="GAF-like_dom_sf"/>
</dbReference>
<proteinExistence type="predicted"/>
<evidence type="ECO:0000259" key="11">
    <source>
        <dbReference type="PROSITE" id="PS50109"/>
    </source>
</evidence>
<dbReference type="InterPro" id="IPR001789">
    <property type="entry name" value="Sig_transdc_resp-reg_receiver"/>
</dbReference>
<dbReference type="InterPro" id="IPR036097">
    <property type="entry name" value="HisK_dim/P_sf"/>
</dbReference>
<keyword evidence="4" id="KW-0808">Transferase</keyword>
<dbReference type="InterPro" id="IPR004358">
    <property type="entry name" value="Sig_transdc_His_kin-like_C"/>
</dbReference>
<dbReference type="Pfam" id="PF00072">
    <property type="entry name" value="Response_reg"/>
    <property type="match status" value="2"/>
</dbReference>
<comment type="catalytic activity">
    <reaction evidence="1">
        <text>ATP + protein L-histidine = ADP + protein N-phospho-L-histidine.</text>
        <dbReference type="EC" id="2.7.13.3"/>
    </reaction>
</comment>
<dbReference type="Gene3D" id="3.30.450.20">
    <property type="entry name" value="PAS domain"/>
    <property type="match status" value="2"/>
</dbReference>
<dbReference type="SUPFAM" id="SSF52172">
    <property type="entry name" value="CheY-like"/>
    <property type="match status" value="2"/>
</dbReference>
<dbReference type="PROSITE" id="PS50113">
    <property type="entry name" value="PAC"/>
    <property type="match status" value="1"/>
</dbReference>
<evidence type="ECO:0000256" key="3">
    <source>
        <dbReference type="ARBA" id="ARBA00022553"/>
    </source>
</evidence>
<feature type="domain" description="Response regulatory" evidence="12">
    <location>
        <begin position="1623"/>
        <end position="1739"/>
    </location>
</feature>
<keyword evidence="5" id="KW-0547">Nucleotide-binding</keyword>
<dbReference type="InterPro" id="IPR011006">
    <property type="entry name" value="CheY-like_superfamily"/>
</dbReference>
<dbReference type="Proteomes" id="UP000518300">
    <property type="component" value="Unassembled WGS sequence"/>
</dbReference>
<dbReference type="Pfam" id="PF02518">
    <property type="entry name" value="HATPase_c"/>
    <property type="match status" value="4"/>
</dbReference>
<feature type="domain" description="Histidine kinase" evidence="11">
    <location>
        <begin position="771"/>
        <end position="988"/>
    </location>
</feature>
<dbReference type="EMBL" id="JABBJJ010000017">
    <property type="protein sequence ID" value="NMO14342.1"/>
    <property type="molecule type" value="Genomic_DNA"/>
</dbReference>
<dbReference type="SUPFAM" id="SSF47384">
    <property type="entry name" value="Homodimeric domain of signal transducing histidine kinase"/>
    <property type="match status" value="4"/>
</dbReference>
<accession>A0A848L7V4</accession>
<dbReference type="FunFam" id="3.30.565.10:FF:000037">
    <property type="entry name" value="Hybrid sensor histidine kinase/response regulator"/>
    <property type="match status" value="1"/>
</dbReference>
<feature type="domain" description="Response regulatory" evidence="12">
    <location>
        <begin position="616"/>
        <end position="731"/>
    </location>
</feature>
<dbReference type="PROSITE" id="PS50110">
    <property type="entry name" value="RESPONSE_REGULATORY"/>
    <property type="match status" value="2"/>
</dbReference>
<sequence>MGALMRSIDWARTPLGAVETWPTSLRTALGLVLGGRFPMLLWWGDQLIQLYNDAYRPILGAKHPRSLGAPGAEVWEEIWHIIGPQADDVRAGGPATWNEHLLLPMLRNGFLEETYFTFSYSPVPDDSGRVGGVLVTCQETTAQVQDARQLRTLRELGTALAQTRSAEEACEVAARILGANTEDVPSCRVFLAEEAGTVARRVATAGFVESEEPAGPFSLQQGEGAPRTGPWPLGQVARTGQPAILRGSIPSSGAEGVPEGGMPHATVCVPLSRPGQPHVDGFLVCGTNPMRPLDERYLGFFRIAADQVVTAISNARVWQEERRRAEALAEADRAKTVFFSNVSHEFRTPLTLMLGPVEDCLSDTRHPLPEPHRERLALVRRNGLRLQKLVNSLLDFARLEAGRAQAHFVPTDLATLTADLASSFRSAMEAAGLELTVECPPLPEPVLVDPSAWEKVVLNLLSNAFKHTLRGGVRVGLRWLGGRVELSVRDTGTGIPPEELPRVFERFHRVQGAIGRSHEGSGIGLALVSELVKLHGGTVDVRSTLGEGSTFTVTLPTGTAHLPAGAPATGPRTFDSAGAAAFLVEATQWSTPPPAGPPPEEGAAGPVPSTLQTGARILVVDDNADMRGYLVRLLSAHWHVEAVGDGLRALAAARARPPDLVLSDVMMPGLDGLGLLRELRADERTRTTPVVLLSARAGEEATVDGLKAGADDYLVKPFAANELLARVNAQLTLSRLRHEALAAERAHAAAATRLLAEAERATRSREEMLAVVSHDLRTPLTSVFASVELMERALAGRDGEASLKKHLASIRRAAGRMRRLIGDLLDLASIDTGTLSLDRQPHAPEELVRDVREAFEPLAREKQLAFDLEVEPGLPVLVCDRERVFQALSNLLANAIKFTPEGGRVALRVHAREGGLDFLVEDTGPGIAAEALPRIFERHWHTAQKGREGHGLGLPIAHGIIAAHGGRIDVASTPGQGSRFTVQFPVAVVPVSLPEGRAPEGGARFPRPPGEQFLQGGGELGALMRSTDWAKTELGAVATWPQSLRTAIGMMLSSQFAMVVAWGPRFRFFYNDRYRPIIGSKHPAALGTPTRDIFPEVWSVIGPLIERTRTGESVALEDMLLPLERSGYLENAWFTMAYSPIRDESGGVGGMLAVVVETTERVEGERRLATLRTLARQVSDARTRVGALEMAAAVLQKNPSDVPFALLYVTSGDGKSARLAASAGLSPGEAGAPAGVDLVGPGAERDWPLARALRSRQLEVVTDVVRRFGGLPGGTCPEPAHTAVVLPLAKAGADHASCFLVAGVSPRRAFDERYRAFFELAGEHVLAAIANADAYSDERRRAESLAELDRAKTAFFSNISHEFRTPLTLLLGPVEDALADATKPLTGERLAMVWRNVLRLSKMVNGLLDFSRVEAGSAQAVLVPTDLSAFTSSLASAFRSAAEHAGLRLTVDCPPLPVPVLVDPEMWEKVLFNLLSNAVKYTHQGEVGVSLRAEDGQVVLVVRDTGVGIPESALPHLFERFYRVRATRGRSHEGTGIGLSLVRELVTLHGGTVDVASRLGEGSAFTVRLPARRAESGPVVGARPVVAEAAPFVEELRHWTRAPEPESGDEAAAEQDPALAEARILVADDNADLRAYVTGLLRRDVSRVEAVADGSAALERAREWRPDLILSDVMMPGLDGFALVRELRADARTRTVPVILLSARAGEEATVEGMVAGADDYLVKPFSARELRARVRTTLELARVRREVAAREALEASLREAVRARDEFLSAASHELKTPLAAFRLNLDLIERGLSEDSRANVQEKLMAASRQVQRLRALLERLLDVSLMTTGRLQLARSRTDLGGLVLETVARLRDELARSGTRVEARVEDGVGGDVDPARVRQVLTGLLQNAAAYAQGRPVEVELTRRAGRARLRVVDHGPGIRPEDRARLFERFERAVPTRHHSGLGVGLWMARVIVEAHGGALSVEDTPGGGATFVVELPLGGPGSG</sequence>
<evidence type="ECO:0000256" key="4">
    <source>
        <dbReference type="ARBA" id="ARBA00022679"/>
    </source>
</evidence>
<dbReference type="PANTHER" id="PTHR43547:SF2">
    <property type="entry name" value="HYBRID SIGNAL TRANSDUCTION HISTIDINE KINASE C"/>
    <property type="match status" value="1"/>
</dbReference>
<dbReference type="Gene3D" id="1.10.287.130">
    <property type="match status" value="4"/>
</dbReference>
<reference evidence="14 15" key="1">
    <citation type="submission" date="2020-04" db="EMBL/GenBank/DDBJ databases">
        <title>Draft genome of Pyxidicoccus fallax type strain.</title>
        <authorList>
            <person name="Whitworth D.E."/>
        </authorList>
    </citation>
    <scope>NUCLEOTIDE SEQUENCE [LARGE SCALE GENOMIC DNA]</scope>
    <source>
        <strain evidence="14 15">DSM 14698</strain>
    </source>
</reference>
<dbReference type="InterPro" id="IPR036890">
    <property type="entry name" value="HATPase_C_sf"/>
</dbReference>
<dbReference type="SUPFAM" id="SSF55874">
    <property type="entry name" value="ATPase domain of HSP90 chaperone/DNA topoisomerase II/histidine kinase"/>
    <property type="match status" value="4"/>
</dbReference>
<gene>
    <name evidence="14" type="ORF">HG543_05655</name>
</gene>
<keyword evidence="3 9" id="KW-0597">Phosphoprotein</keyword>
<keyword evidence="15" id="KW-1185">Reference proteome</keyword>
<organism evidence="14 15">
    <name type="scientific">Pyxidicoccus fallax</name>
    <dbReference type="NCBI Taxonomy" id="394095"/>
    <lineage>
        <taxon>Bacteria</taxon>
        <taxon>Pseudomonadati</taxon>
        <taxon>Myxococcota</taxon>
        <taxon>Myxococcia</taxon>
        <taxon>Myxococcales</taxon>
        <taxon>Cystobacterineae</taxon>
        <taxon>Myxococcaceae</taxon>
        <taxon>Pyxidicoccus</taxon>
    </lineage>
</organism>
<comment type="caution">
    <text evidence="14">The sequence shown here is derived from an EMBL/GenBank/DDBJ whole genome shotgun (WGS) entry which is preliminary data.</text>
</comment>
<evidence type="ECO:0000259" key="12">
    <source>
        <dbReference type="PROSITE" id="PS50110"/>
    </source>
</evidence>
<feature type="coiled-coil region" evidence="10">
    <location>
        <begin position="1799"/>
        <end position="1826"/>
    </location>
</feature>
<evidence type="ECO:0000259" key="13">
    <source>
        <dbReference type="PROSITE" id="PS50113"/>
    </source>
</evidence>
<dbReference type="PRINTS" id="PR00344">
    <property type="entry name" value="BCTRLSENSOR"/>
</dbReference>
<dbReference type="CDD" id="cd00075">
    <property type="entry name" value="HATPase"/>
    <property type="match status" value="2"/>
</dbReference>
<keyword evidence="6" id="KW-0418">Kinase</keyword>
<dbReference type="Pfam" id="PF00512">
    <property type="entry name" value="HisKA"/>
    <property type="match status" value="4"/>
</dbReference>
<keyword evidence="7" id="KW-0067">ATP-binding</keyword>
<evidence type="ECO:0000313" key="15">
    <source>
        <dbReference type="Proteomes" id="UP000518300"/>
    </source>
</evidence>
<dbReference type="CDD" id="cd00082">
    <property type="entry name" value="HisKA"/>
    <property type="match status" value="4"/>
</dbReference>
<dbReference type="InterPro" id="IPR003594">
    <property type="entry name" value="HATPase_dom"/>
</dbReference>
<feature type="modified residue" description="4-aspartylphosphate" evidence="9">
    <location>
        <position position="1672"/>
    </location>
</feature>
<name>A0A848L7V4_9BACT</name>
<dbReference type="Gene3D" id="3.40.50.2300">
    <property type="match status" value="2"/>
</dbReference>
<evidence type="ECO:0000256" key="8">
    <source>
        <dbReference type="ARBA" id="ARBA00023012"/>
    </source>
</evidence>
<dbReference type="SMART" id="SM00388">
    <property type="entry name" value="HisKA"/>
    <property type="match status" value="4"/>
</dbReference>